<dbReference type="GeneID" id="61066008"/>
<evidence type="ECO:0000313" key="4">
    <source>
        <dbReference type="Proteomes" id="UP000322814"/>
    </source>
</evidence>
<accession>A0A5C8GGC3</accession>
<evidence type="ECO:0000313" key="1">
    <source>
        <dbReference type="EMBL" id="TXJ39540.1"/>
    </source>
</evidence>
<organism evidence="2 3">
    <name type="scientific">Brachyspira aalborgi</name>
    <dbReference type="NCBI Taxonomy" id="29522"/>
    <lineage>
        <taxon>Bacteria</taxon>
        <taxon>Pseudomonadati</taxon>
        <taxon>Spirochaetota</taxon>
        <taxon>Spirochaetia</taxon>
        <taxon>Brachyspirales</taxon>
        <taxon>Brachyspiraceae</taxon>
        <taxon>Brachyspira</taxon>
    </lineage>
</organism>
<dbReference type="AlphaFoldDB" id="A0A5C8GGC3"/>
<name>A0A5C8GGC3_9SPIR</name>
<protein>
    <submittedName>
        <fullName evidence="2">Uncharacterized protein</fullName>
    </submittedName>
</protein>
<comment type="caution">
    <text evidence="2">The sequence shown here is derived from an EMBL/GenBank/DDBJ whole genome shotgun (WGS) entry which is preliminary data.</text>
</comment>
<sequence>MSKKYSAECFFWNLRDWRTQYTKNEMTNEYEIYKVFKDDIFGDKIVHLNPYLSNIRNNENFLEDYFIKEINGLKDKINCYEDKLNALNCKIDKVVDSLAWWIPIRKWRDEFRNKFNDNFIRGGGKL</sequence>
<dbReference type="RefSeq" id="WP_147559726.1">
    <property type="nucleotide sequence ID" value="NZ_SAYB01000001.1"/>
</dbReference>
<dbReference type="Proteomes" id="UP000322188">
    <property type="component" value="Unassembled WGS sequence"/>
</dbReference>
<reference evidence="2" key="2">
    <citation type="submission" date="2019-01" db="EMBL/GenBank/DDBJ databases">
        <authorList>
            <person name="Thorell K."/>
        </authorList>
    </citation>
    <scope>NUCLEOTIDE SEQUENCE</scope>
    <source>
        <strain evidence="2">PC2022III</strain>
        <strain evidence="1">PC4580III</strain>
    </source>
</reference>
<gene>
    <name evidence="2" type="ORF">EPJ74_01700</name>
    <name evidence="1" type="ORF">EPJ78_00475</name>
</gene>
<dbReference type="Proteomes" id="UP000322814">
    <property type="component" value="Unassembled WGS sequence"/>
</dbReference>
<proteinExistence type="predicted"/>
<evidence type="ECO:0000313" key="3">
    <source>
        <dbReference type="Proteomes" id="UP000322188"/>
    </source>
</evidence>
<dbReference type="EMBL" id="SAYB01000001">
    <property type="protein sequence ID" value="TXJ39540.1"/>
    <property type="molecule type" value="Genomic_DNA"/>
</dbReference>
<reference evidence="3 4" key="1">
    <citation type="journal article" date="1992" name="Lakartidningen">
        <title>[Penicillin V and not amoxicillin is the first choice preparation in acute otitis].</title>
        <authorList>
            <person name="Kamme C."/>
            <person name="Lundgren K."/>
            <person name="Prellner K."/>
        </authorList>
    </citation>
    <scope>NUCLEOTIDE SEQUENCE [LARGE SCALE GENOMIC DNA]</scope>
    <source>
        <strain evidence="2 3">PC2022III</strain>
        <strain evidence="1 4">PC4580III</strain>
    </source>
</reference>
<dbReference type="EMBL" id="SAYK01000003">
    <property type="protein sequence ID" value="TXJ60982.1"/>
    <property type="molecule type" value="Genomic_DNA"/>
</dbReference>
<evidence type="ECO:0000313" key="2">
    <source>
        <dbReference type="EMBL" id="TXJ60982.1"/>
    </source>
</evidence>